<protein>
    <submittedName>
        <fullName evidence="1">Ribose ABC transporter, ATP-binding protein</fullName>
    </submittedName>
</protein>
<keyword evidence="1" id="KW-0067">ATP-binding</keyword>
<organism evidence="1 2">
    <name type="scientific">Pseudomonas syringae pv. actinidiae ICMP 19096</name>
    <dbReference type="NCBI Taxonomy" id="1194405"/>
    <lineage>
        <taxon>Bacteria</taxon>
        <taxon>Pseudomonadati</taxon>
        <taxon>Pseudomonadota</taxon>
        <taxon>Gammaproteobacteria</taxon>
        <taxon>Pseudomonadales</taxon>
        <taxon>Pseudomonadaceae</taxon>
        <taxon>Pseudomonas</taxon>
        <taxon>Pseudomonas syringae</taxon>
    </lineage>
</organism>
<reference evidence="1 2" key="1">
    <citation type="journal article" date="2013" name="PLoS Pathog.">
        <title>Genomic analysis of the Kiwifruit pathogen Pseudomonas syringae pv. actinidiae provides insight into the origins of an emergent plant disease.</title>
        <authorList>
            <person name="McCann H.C."/>
            <person name="Rikkerink E.H."/>
            <person name="Bertels F."/>
            <person name="Fiers M."/>
            <person name="Lu A."/>
            <person name="Rees-George J."/>
            <person name="Andersen M.T."/>
            <person name="Gleave A.P."/>
            <person name="Haubold B."/>
            <person name="Wohlers M.W."/>
            <person name="Guttman D.S."/>
            <person name="Wang P.W."/>
            <person name="Straub C."/>
            <person name="Vanneste J.L."/>
            <person name="Rainey P.B."/>
            <person name="Templeton M.D."/>
        </authorList>
    </citation>
    <scope>NUCLEOTIDE SEQUENCE [LARGE SCALE GENOMIC DNA]</scope>
    <source>
        <strain evidence="1 2">ICMP 19096</strain>
    </source>
</reference>
<comment type="caution">
    <text evidence="1">The sequence shown here is derived from an EMBL/GenBank/DDBJ whole genome shotgun (WGS) entry which is preliminary data.</text>
</comment>
<accession>A0A656JXA4</accession>
<name>A0A656JXA4_PSESF</name>
<sequence length="72" mass="7562">AEGGAAVVVLSSDLPELIGITHRIVVLHRGRIAGEFASRATDSDQLLACATGASESDEQVEPIIKEARHVRA</sequence>
<evidence type="ECO:0000313" key="2">
    <source>
        <dbReference type="Proteomes" id="UP000018849"/>
    </source>
</evidence>
<proteinExistence type="predicted"/>
<feature type="non-terminal residue" evidence="1">
    <location>
        <position position="1"/>
    </location>
</feature>
<evidence type="ECO:0000313" key="1">
    <source>
        <dbReference type="EMBL" id="EPN59168.1"/>
    </source>
</evidence>
<dbReference type="EMBL" id="AOKF01001547">
    <property type="protein sequence ID" value="EPN59168.1"/>
    <property type="molecule type" value="Genomic_DNA"/>
</dbReference>
<dbReference type="GO" id="GO:0005524">
    <property type="term" value="F:ATP binding"/>
    <property type="evidence" value="ECO:0007669"/>
    <property type="project" value="UniProtKB-KW"/>
</dbReference>
<gene>
    <name evidence="1" type="ORF">A245_18340</name>
</gene>
<dbReference type="AlphaFoldDB" id="A0A656JXA4"/>
<dbReference type="Proteomes" id="UP000018849">
    <property type="component" value="Unassembled WGS sequence"/>
</dbReference>
<keyword evidence="1" id="KW-0547">Nucleotide-binding</keyword>